<protein>
    <submittedName>
        <fullName evidence="1">TniB family NTP-binding protein</fullName>
    </submittedName>
</protein>
<evidence type="ECO:0000313" key="2">
    <source>
        <dbReference type="Proteomes" id="UP001595868"/>
    </source>
</evidence>
<dbReference type="RefSeq" id="WP_377550074.1">
    <property type="nucleotide sequence ID" value="NZ_JBHSBN010000020.1"/>
</dbReference>
<evidence type="ECO:0000313" key="1">
    <source>
        <dbReference type="EMBL" id="MFC4109008.1"/>
    </source>
</evidence>
<dbReference type="Proteomes" id="UP001595868">
    <property type="component" value="Unassembled WGS sequence"/>
</dbReference>
<keyword evidence="2" id="KW-1185">Reference proteome</keyword>
<dbReference type="Pfam" id="PF05621">
    <property type="entry name" value="TniB"/>
    <property type="match status" value="1"/>
</dbReference>
<organism evidence="1 2">
    <name type="scientific">Micromonospora zhanjiangensis</name>
    <dbReference type="NCBI Taxonomy" id="1522057"/>
    <lineage>
        <taxon>Bacteria</taxon>
        <taxon>Bacillati</taxon>
        <taxon>Actinomycetota</taxon>
        <taxon>Actinomycetes</taxon>
        <taxon>Micromonosporales</taxon>
        <taxon>Micromonosporaceae</taxon>
        <taxon>Micromonospora</taxon>
    </lineage>
</organism>
<dbReference type="InterPro" id="IPR008868">
    <property type="entry name" value="TniB"/>
</dbReference>
<reference evidence="2" key="1">
    <citation type="journal article" date="2019" name="Int. J. Syst. Evol. Microbiol.">
        <title>The Global Catalogue of Microorganisms (GCM) 10K type strain sequencing project: providing services to taxonomists for standard genome sequencing and annotation.</title>
        <authorList>
            <consortium name="The Broad Institute Genomics Platform"/>
            <consortium name="The Broad Institute Genome Sequencing Center for Infectious Disease"/>
            <person name="Wu L."/>
            <person name="Ma J."/>
        </authorList>
    </citation>
    <scope>NUCLEOTIDE SEQUENCE [LARGE SCALE GENOMIC DNA]</scope>
    <source>
        <strain evidence="2">2902at01</strain>
    </source>
</reference>
<accession>A0ABV8KSJ6</accession>
<comment type="caution">
    <text evidence="1">The sequence shown here is derived from an EMBL/GenBank/DDBJ whole genome shotgun (WGS) entry which is preliminary data.</text>
</comment>
<sequence length="107" mass="11493">MPVLYVTVPPAATARMLAVEFARFFGLEFSGRANITDVVNAVCATAAHTGVELVLVDEIHNLNLATRTGAEVSDQLKYFAERLPATFVYAGIEVESKGRFAGVAHPL</sequence>
<name>A0ABV8KSJ6_9ACTN</name>
<proteinExistence type="predicted"/>
<gene>
    <name evidence="1" type="ORF">ACFOX0_24145</name>
</gene>
<dbReference type="EMBL" id="JBHSBN010000020">
    <property type="protein sequence ID" value="MFC4109008.1"/>
    <property type="molecule type" value="Genomic_DNA"/>
</dbReference>